<accession>A0AAV4Y5T0</accession>
<comment type="caution">
    <text evidence="2">The sequence shown here is derived from an EMBL/GenBank/DDBJ whole genome shotgun (WGS) entry which is preliminary data.</text>
</comment>
<dbReference type="Proteomes" id="UP001054945">
    <property type="component" value="Unassembled WGS sequence"/>
</dbReference>
<feature type="signal peptide" evidence="1">
    <location>
        <begin position="1"/>
        <end position="23"/>
    </location>
</feature>
<name>A0AAV4Y5T0_CAEEX</name>
<reference evidence="2 3" key="1">
    <citation type="submission" date="2021-06" db="EMBL/GenBank/DDBJ databases">
        <title>Caerostris extrusa draft genome.</title>
        <authorList>
            <person name="Kono N."/>
            <person name="Arakawa K."/>
        </authorList>
    </citation>
    <scope>NUCLEOTIDE SEQUENCE [LARGE SCALE GENOMIC DNA]</scope>
</reference>
<evidence type="ECO:0000313" key="2">
    <source>
        <dbReference type="EMBL" id="GIZ01805.1"/>
    </source>
</evidence>
<keyword evidence="3" id="KW-1185">Reference proteome</keyword>
<sequence length="100" mass="11201">MCAIDLLLMWCDVGLIFDLSVSSASNREFLSYLPDYFAVSAAVFGVRERADGSSHIPSLIKIQDDNSITTRDGRYDQCFNKRVDVDDDCDKGSQHRTTDS</sequence>
<protein>
    <submittedName>
        <fullName evidence="2">Uncharacterized protein</fullName>
    </submittedName>
</protein>
<dbReference type="AlphaFoldDB" id="A0AAV4Y5T0"/>
<organism evidence="2 3">
    <name type="scientific">Caerostris extrusa</name>
    <name type="common">Bark spider</name>
    <name type="synonym">Caerostris bankana</name>
    <dbReference type="NCBI Taxonomy" id="172846"/>
    <lineage>
        <taxon>Eukaryota</taxon>
        <taxon>Metazoa</taxon>
        <taxon>Ecdysozoa</taxon>
        <taxon>Arthropoda</taxon>
        <taxon>Chelicerata</taxon>
        <taxon>Arachnida</taxon>
        <taxon>Araneae</taxon>
        <taxon>Araneomorphae</taxon>
        <taxon>Entelegynae</taxon>
        <taxon>Araneoidea</taxon>
        <taxon>Araneidae</taxon>
        <taxon>Caerostris</taxon>
    </lineage>
</organism>
<keyword evidence="1" id="KW-0732">Signal</keyword>
<dbReference type="EMBL" id="BPLR01001351">
    <property type="protein sequence ID" value="GIZ01805.1"/>
    <property type="molecule type" value="Genomic_DNA"/>
</dbReference>
<evidence type="ECO:0000256" key="1">
    <source>
        <dbReference type="SAM" id="SignalP"/>
    </source>
</evidence>
<feature type="chain" id="PRO_5043573786" evidence="1">
    <location>
        <begin position="24"/>
        <end position="100"/>
    </location>
</feature>
<evidence type="ECO:0000313" key="3">
    <source>
        <dbReference type="Proteomes" id="UP001054945"/>
    </source>
</evidence>
<gene>
    <name evidence="2" type="ORF">CEXT_427631</name>
</gene>
<proteinExistence type="predicted"/>